<dbReference type="Pfam" id="PF19741">
    <property type="entry name" value="DUF6230"/>
    <property type="match status" value="1"/>
</dbReference>
<accession>A0ABT1PRT0</accession>
<dbReference type="EMBL" id="JANFNG010000003">
    <property type="protein sequence ID" value="MCQ4080376.1"/>
    <property type="molecule type" value="Genomic_DNA"/>
</dbReference>
<dbReference type="InterPro" id="IPR046198">
    <property type="entry name" value="DUF6230"/>
</dbReference>
<keyword evidence="3" id="KW-1185">Reference proteome</keyword>
<proteinExistence type="predicted"/>
<dbReference type="RefSeq" id="WP_255919274.1">
    <property type="nucleotide sequence ID" value="NZ_JANFNG010000003.1"/>
</dbReference>
<evidence type="ECO:0000313" key="3">
    <source>
        <dbReference type="Proteomes" id="UP001057702"/>
    </source>
</evidence>
<keyword evidence="1" id="KW-0812">Transmembrane</keyword>
<reference evidence="2" key="1">
    <citation type="submission" date="2022-06" db="EMBL/GenBank/DDBJ databases">
        <title>Draft genome sequence of Streptomyces sp. RB6PN25 isolated from peat swamp forest in Thailand.</title>
        <authorList>
            <person name="Duangmal K."/>
            <person name="Klaysubun C."/>
        </authorList>
    </citation>
    <scope>NUCLEOTIDE SEQUENCE</scope>
    <source>
        <strain evidence="2">RB6PN25</strain>
    </source>
</reference>
<name>A0ABT1PRT0_9ACTN</name>
<comment type="caution">
    <text evidence="2">The sequence shown here is derived from an EMBL/GenBank/DDBJ whole genome shotgun (WGS) entry which is preliminary data.</text>
</comment>
<keyword evidence="1" id="KW-1133">Transmembrane helix</keyword>
<keyword evidence="1" id="KW-0472">Membrane</keyword>
<evidence type="ECO:0000313" key="2">
    <source>
        <dbReference type="EMBL" id="MCQ4080376.1"/>
    </source>
</evidence>
<feature type="transmembrane region" description="Helical" evidence="1">
    <location>
        <begin position="22"/>
        <end position="45"/>
    </location>
</feature>
<protein>
    <submittedName>
        <fullName evidence="2">DUF6230 family protein</fullName>
    </submittedName>
</protein>
<evidence type="ECO:0000256" key="1">
    <source>
        <dbReference type="SAM" id="Phobius"/>
    </source>
</evidence>
<organism evidence="2 3">
    <name type="scientific">Streptomyces humicola</name>
    <dbReference type="NCBI Taxonomy" id="2953240"/>
    <lineage>
        <taxon>Bacteria</taxon>
        <taxon>Bacillati</taxon>
        <taxon>Actinomycetota</taxon>
        <taxon>Actinomycetes</taxon>
        <taxon>Kitasatosporales</taxon>
        <taxon>Streptomycetaceae</taxon>
        <taxon>Streptomyces</taxon>
    </lineage>
</organism>
<dbReference type="Proteomes" id="UP001057702">
    <property type="component" value="Unassembled WGS sequence"/>
</dbReference>
<sequence>MTICTDSTLFSGPAGRTRWKRLAVVMVPTLLASAMVFVAVARGALAASFGVSANSFIVSGKTFEIAASELDGDGFVQFGAVSVGKFESFPEAFTGIRSATLFNLCQSVVQHLPLVGEYTLKTTSTPVHADRLLVWAHDLRGDAFFRDINIGQDASTVHGVPGIRGEPGGFAEQADFTRVNHLRQATRAIHAATFTFPNLHLSVRRGDHSCF</sequence>
<gene>
    <name evidence="2" type="ORF">NGB36_07135</name>
</gene>